<dbReference type="Proteomes" id="UP001642540">
    <property type="component" value="Unassembled WGS sequence"/>
</dbReference>
<gene>
    <name evidence="1" type="ORF">ODALV1_LOCUS29612</name>
</gene>
<comment type="caution">
    <text evidence="1">The sequence shown here is derived from an EMBL/GenBank/DDBJ whole genome shotgun (WGS) entry which is preliminary data.</text>
</comment>
<reference evidence="1 2" key="1">
    <citation type="submission" date="2024-08" db="EMBL/GenBank/DDBJ databases">
        <authorList>
            <person name="Cucini C."/>
            <person name="Frati F."/>
        </authorList>
    </citation>
    <scope>NUCLEOTIDE SEQUENCE [LARGE SCALE GENOMIC DNA]</scope>
</reference>
<evidence type="ECO:0000313" key="1">
    <source>
        <dbReference type="EMBL" id="CAL8143479.1"/>
    </source>
</evidence>
<protein>
    <submittedName>
        <fullName evidence="1">Uncharacterized protein</fullName>
    </submittedName>
</protein>
<proteinExistence type="predicted"/>
<sequence>MANKQTLVAQAKQVFDNLASNKLTIARLEKEMLADVLSMKEKFDFFTPTVFGVVLSGTASLETLHQLKNRIIDLLRSCAPYHTKLLNAKIIQKEGVEAMKRFASIYKDGNWTKISRCDVLELRRLFKKDSRISKLKDINLDELAREWDETSIINQLEHCCLEVRNI</sequence>
<organism evidence="1 2">
    <name type="scientific">Orchesella dallaii</name>
    <dbReference type="NCBI Taxonomy" id="48710"/>
    <lineage>
        <taxon>Eukaryota</taxon>
        <taxon>Metazoa</taxon>
        <taxon>Ecdysozoa</taxon>
        <taxon>Arthropoda</taxon>
        <taxon>Hexapoda</taxon>
        <taxon>Collembola</taxon>
        <taxon>Entomobryomorpha</taxon>
        <taxon>Entomobryoidea</taxon>
        <taxon>Orchesellidae</taxon>
        <taxon>Orchesellinae</taxon>
        <taxon>Orchesella</taxon>
    </lineage>
</organism>
<keyword evidence="2" id="KW-1185">Reference proteome</keyword>
<dbReference type="EMBL" id="CAXLJM020000157">
    <property type="protein sequence ID" value="CAL8143479.1"/>
    <property type="molecule type" value="Genomic_DNA"/>
</dbReference>
<accession>A0ABP1S485</accession>
<evidence type="ECO:0000313" key="2">
    <source>
        <dbReference type="Proteomes" id="UP001642540"/>
    </source>
</evidence>
<name>A0ABP1S485_9HEXA</name>